<dbReference type="Proteomes" id="UP000238823">
    <property type="component" value="Unassembled WGS sequence"/>
</dbReference>
<evidence type="ECO:0000313" key="3">
    <source>
        <dbReference type="Proteomes" id="UP000238823"/>
    </source>
</evidence>
<organism evidence="2 3">
    <name type="scientific">Enhygromyxa salina</name>
    <dbReference type="NCBI Taxonomy" id="215803"/>
    <lineage>
        <taxon>Bacteria</taxon>
        <taxon>Pseudomonadati</taxon>
        <taxon>Myxococcota</taxon>
        <taxon>Polyangia</taxon>
        <taxon>Nannocystales</taxon>
        <taxon>Nannocystaceae</taxon>
        <taxon>Enhygromyxa</taxon>
    </lineage>
</organism>
<accession>A0A2S9YRX3</accession>
<dbReference type="EMBL" id="PVNL01000049">
    <property type="protein sequence ID" value="PRQ07812.1"/>
    <property type="molecule type" value="Genomic_DNA"/>
</dbReference>
<name>A0A2S9YRX3_9BACT</name>
<protein>
    <submittedName>
        <fullName evidence="2">PilZ domain protein</fullName>
    </submittedName>
</protein>
<dbReference type="InterPro" id="IPR009875">
    <property type="entry name" value="PilZ_domain"/>
</dbReference>
<dbReference type="Gene3D" id="2.40.10.220">
    <property type="entry name" value="predicted glycosyltransferase like domains"/>
    <property type="match status" value="1"/>
</dbReference>
<reference evidence="2 3" key="1">
    <citation type="submission" date="2018-03" db="EMBL/GenBank/DDBJ databases">
        <title>Draft Genome Sequences of the Obligatory Marine Myxobacteria Enhygromyxa salina SWB007.</title>
        <authorList>
            <person name="Poehlein A."/>
            <person name="Moghaddam J.A."/>
            <person name="Harms H."/>
            <person name="Alanjari M."/>
            <person name="Koenig G.M."/>
            <person name="Daniel R."/>
            <person name="Schaeberle T.F."/>
        </authorList>
    </citation>
    <scope>NUCLEOTIDE SEQUENCE [LARGE SCALE GENOMIC DNA]</scope>
    <source>
        <strain evidence="2 3">SWB007</strain>
    </source>
</reference>
<dbReference type="SUPFAM" id="SSF141371">
    <property type="entry name" value="PilZ domain-like"/>
    <property type="match status" value="1"/>
</dbReference>
<evidence type="ECO:0000259" key="1">
    <source>
        <dbReference type="Pfam" id="PF07238"/>
    </source>
</evidence>
<evidence type="ECO:0000313" key="2">
    <source>
        <dbReference type="EMBL" id="PRQ07812.1"/>
    </source>
</evidence>
<gene>
    <name evidence="2" type="ORF">ENSA7_24840</name>
</gene>
<dbReference type="GO" id="GO:0035438">
    <property type="term" value="F:cyclic-di-GMP binding"/>
    <property type="evidence" value="ECO:0007669"/>
    <property type="project" value="InterPro"/>
</dbReference>
<feature type="domain" description="PilZ" evidence="1">
    <location>
        <begin position="2"/>
        <end position="93"/>
    </location>
</feature>
<proteinExistence type="predicted"/>
<comment type="caution">
    <text evidence="2">The sequence shown here is derived from an EMBL/GenBank/DDBJ whole genome shotgun (WGS) entry which is preliminary data.</text>
</comment>
<dbReference type="Pfam" id="PF07238">
    <property type="entry name" value="PilZ"/>
    <property type="match status" value="1"/>
</dbReference>
<sequence>MAVHYRLSLRRAGGKGRGTTENLSERGAMVSLDVDPPLVAGEMIELEIELPGYGSLAVPAKVRWASTVLPGMTGVEFTLPVSPVLLAHIAQLITTGIDEAEAR</sequence>
<dbReference type="AlphaFoldDB" id="A0A2S9YRX3"/>